<evidence type="ECO:0000313" key="2">
    <source>
        <dbReference type="Proteomes" id="UP000791440"/>
    </source>
</evidence>
<evidence type="ECO:0008006" key="3">
    <source>
        <dbReference type="Google" id="ProtNLM"/>
    </source>
</evidence>
<dbReference type="OrthoDB" id="201709at2759"/>
<protein>
    <recommendedName>
        <fullName evidence="3">Armadillo repeat-containing protein 7</fullName>
    </recommendedName>
</protein>
<name>A0A921Z7C1_MANSE</name>
<dbReference type="InterPro" id="IPR011989">
    <property type="entry name" value="ARM-like"/>
</dbReference>
<dbReference type="Proteomes" id="UP000791440">
    <property type="component" value="Unassembled WGS sequence"/>
</dbReference>
<evidence type="ECO:0000313" key="1">
    <source>
        <dbReference type="EMBL" id="KAG6452683.1"/>
    </source>
</evidence>
<dbReference type="InterPro" id="IPR042462">
    <property type="entry name" value="ARMC7"/>
</dbReference>
<accession>A0A921Z7C1</accession>
<reference evidence="1" key="2">
    <citation type="submission" date="2020-12" db="EMBL/GenBank/DDBJ databases">
        <authorList>
            <person name="Kanost M."/>
        </authorList>
    </citation>
    <scope>NUCLEOTIDE SEQUENCE</scope>
</reference>
<reference evidence="1" key="1">
    <citation type="journal article" date="2016" name="Insect Biochem. Mol. Biol.">
        <title>Multifaceted biological insights from a draft genome sequence of the tobacco hornworm moth, Manduca sexta.</title>
        <authorList>
            <person name="Kanost M.R."/>
            <person name="Arrese E.L."/>
            <person name="Cao X."/>
            <person name="Chen Y.R."/>
            <person name="Chellapilla S."/>
            <person name="Goldsmith M.R."/>
            <person name="Grosse-Wilde E."/>
            <person name="Heckel D.G."/>
            <person name="Herndon N."/>
            <person name="Jiang H."/>
            <person name="Papanicolaou A."/>
            <person name="Qu J."/>
            <person name="Soulages J.L."/>
            <person name="Vogel H."/>
            <person name="Walters J."/>
            <person name="Waterhouse R.M."/>
            <person name="Ahn S.J."/>
            <person name="Almeida F.C."/>
            <person name="An C."/>
            <person name="Aqrawi P."/>
            <person name="Bretschneider A."/>
            <person name="Bryant W.B."/>
            <person name="Bucks S."/>
            <person name="Chao H."/>
            <person name="Chevignon G."/>
            <person name="Christen J.M."/>
            <person name="Clarke D.F."/>
            <person name="Dittmer N.T."/>
            <person name="Ferguson L.C.F."/>
            <person name="Garavelou S."/>
            <person name="Gordon K.H.J."/>
            <person name="Gunaratna R.T."/>
            <person name="Han Y."/>
            <person name="Hauser F."/>
            <person name="He Y."/>
            <person name="Heidel-Fischer H."/>
            <person name="Hirsh A."/>
            <person name="Hu Y."/>
            <person name="Jiang H."/>
            <person name="Kalra D."/>
            <person name="Klinner C."/>
            <person name="Konig C."/>
            <person name="Kovar C."/>
            <person name="Kroll A.R."/>
            <person name="Kuwar S.S."/>
            <person name="Lee S.L."/>
            <person name="Lehman R."/>
            <person name="Li K."/>
            <person name="Li Z."/>
            <person name="Liang H."/>
            <person name="Lovelace S."/>
            <person name="Lu Z."/>
            <person name="Mansfield J.H."/>
            <person name="McCulloch K.J."/>
            <person name="Mathew T."/>
            <person name="Morton B."/>
            <person name="Muzny D.M."/>
            <person name="Neunemann D."/>
            <person name="Ongeri F."/>
            <person name="Pauchet Y."/>
            <person name="Pu L.L."/>
            <person name="Pyrousis I."/>
            <person name="Rao X.J."/>
            <person name="Redding A."/>
            <person name="Roesel C."/>
            <person name="Sanchez-Gracia A."/>
            <person name="Schaack S."/>
            <person name="Shukla A."/>
            <person name="Tetreau G."/>
            <person name="Wang Y."/>
            <person name="Xiong G.H."/>
            <person name="Traut W."/>
            <person name="Walsh T.K."/>
            <person name="Worley K.C."/>
            <person name="Wu D."/>
            <person name="Wu W."/>
            <person name="Wu Y.Q."/>
            <person name="Zhang X."/>
            <person name="Zou Z."/>
            <person name="Zucker H."/>
            <person name="Briscoe A.D."/>
            <person name="Burmester T."/>
            <person name="Clem R.J."/>
            <person name="Feyereisen R."/>
            <person name="Grimmelikhuijzen C.J.P."/>
            <person name="Hamodrakas S.J."/>
            <person name="Hansson B.S."/>
            <person name="Huguet E."/>
            <person name="Jermiin L.S."/>
            <person name="Lan Q."/>
            <person name="Lehman H.K."/>
            <person name="Lorenzen M."/>
            <person name="Merzendorfer H."/>
            <person name="Michalopoulos I."/>
            <person name="Morton D.B."/>
            <person name="Muthukrishnan S."/>
            <person name="Oakeshott J.G."/>
            <person name="Palmer W."/>
            <person name="Park Y."/>
            <person name="Passarelli A.L."/>
            <person name="Rozas J."/>
            <person name="Schwartz L.M."/>
            <person name="Smith W."/>
            <person name="Southgate A."/>
            <person name="Vilcinskas A."/>
            <person name="Vogt R."/>
            <person name="Wang P."/>
            <person name="Werren J."/>
            <person name="Yu X.Q."/>
            <person name="Zhou J.J."/>
            <person name="Brown S.J."/>
            <person name="Scherer S.E."/>
            <person name="Richards S."/>
            <person name="Blissard G.W."/>
        </authorList>
    </citation>
    <scope>NUCLEOTIDE SEQUENCE</scope>
</reference>
<dbReference type="Gene3D" id="1.25.10.10">
    <property type="entry name" value="Leucine-rich Repeat Variant"/>
    <property type="match status" value="1"/>
</dbReference>
<dbReference type="EMBL" id="JH668427">
    <property type="protein sequence ID" value="KAG6452683.1"/>
    <property type="molecule type" value="Genomic_DNA"/>
</dbReference>
<sequence length="176" mass="20030">MFSTQTQLKRRTPQNGTNREEYLSLLVDEYLNTSSYEAKCQVLANLANFAYDPINYSFIREVGVLDIFVHVLKKETSTKLLRFAIAGICNLCIDPLNAEYILTYLGLKYIIALLNSSDTTILADTITTLLYVYNEHTKPEIITPDVIKVLQQLKDTEDPRLSNLATIFLQDVSQIN</sequence>
<comment type="caution">
    <text evidence="1">The sequence shown here is derived from an EMBL/GenBank/DDBJ whole genome shotgun (WGS) entry which is preliminary data.</text>
</comment>
<dbReference type="InterPro" id="IPR016024">
    <property type="entry name" value="ARM-type_fold"/>
</dbReference>
<dbReference type="PANTHER" id="PTHR46263">
    <property type="entry name" value="ARMADILLO REPEAT-CONTAINING PROTEIN 7"/>
    <property type="match status" value="1"/>
</dbReference>
<dbReference type="SUPFAM" id="SSF48371">
    <property type="entry name" value="ARM repeat"/>
    <property type="match status" value="1"/>
</dbReference>
<keyword evidence="2" id="KW-1185">Reference proteome</keyword>
<organism evidence="1 2">
    <name type="scientific">Manduca sexta</name>
    <name type="common">Tobacco hawkmoth</name>
    <name type="synonym">Tobacco hornworm</name>
    <dbReference type="NCBI Taxonomy" id="7130"/>
    <lineage>
        <taxon>Eukaryota</taxon>
        <taxon>Metazoa</taxon>
        <taxon>Ecdysozoa</taxon>
        <taxon>Arthropoda</taxon>
        <taxon>Hexapoda</taxon>
        <taxon>Insecta</taxon>
        <taxon>Pterygota</taxon>
        <taxon>Neoptera</taxon>
        <taxon>Endopterygota</taxon>
        <taxon>Lepidoptera</taxon>
        <taxon>Glossata</taxon>
        <taxon>Ditrysia</taxon>
        <taxon>Bombycoidea</taxon>
        <taxon>Sphingidae</taxon>
        <taxon>Sphinginae</taxon>
        <taxon>Sphingini</taxon>
        <taxon>Manduca</taxon>
    </lineage>
</organism>
<dbReference type="PANTHER" id="PTHR46263:SF1">
    <property type="entry name" value="ARMADILLO REPEAT-CONTAINING PROTEIN 7"/>
    <property type="match status" value="1"/>
</dbReference>
<proteinExistence type="predicted"/>
<gene>
    <name evidence="1" type="ORF">O3G_MSEX007717</name>
</gene>
<dbReference type="AlphaFoldDB" id="A0A921Z7C1"/>